<dbReference type="PANTHER" id="PTHR30399">
    <property type="entry name" value="UNCHARACTERIZED PROTEIN YGJP"/>
    <property type="match status" value="1"/>
</dbReference>
<proteinExistence type="predicted"/>
<evidence type="ECO:0000313" key="3">
    <source>
        <dbReference type="Proteomes" id="UP000322997"/>
    </source>
</evidence>
<evidence type="ECO:0000313" key="2">
    <source>
        <dbReference type="EMBL" id="TYS48244.1"/>
    </source>
</evidence>
<dbReference type="Proteomes" id="UP000322997">
    <property type="component" value="Unassembled WGS sequence"/>
</dbReference>
<feature type="domain" description="YgjP-like metallopeptidase" evidence="1">
    <location>
        <begin position="22"/>
        <end position="232"/>
    </location>
</feature>
<dbReference type="Pfam" id="PF01863">
    <property type="entry name" value="YgjP-like"/>
    <property type="match status" value="1"/>
</dbReference>
<dbReference type="PANTHER" id="PTHR30399:SF1">
    <property type="entry name" value="UTP PYROPHOSPHATASE"/>
    <property type="match status" value="1"/>
</dbReference>
<dbReference type="EMBL" id="VTEQ01000010">
    <property type="protein sequence ID" value="TYS48244.1"/>
    <property type="molecule type" value="Genomic_DNA"/>
</dbReference>
<dbReference type="RefSeq" id="WP_148986137.1">
    <property type="nucleotide sequence ID" value="NZ_JBNILK010000012.1"/>
</dbReference>
<name>A0A5D4RE45_9BACI</name>
<dbReference type="InterPro" id="IPR053136">
    <property type="entry name" value="UTP_pyrophosphatase-like"/>
</dbReference>
<dbReference type="AlphaFoldDB" id="A0A5D4RE45"/>
<protein>
    <submittedName>
        <fullName evidence="2">M48 family metallopeptidase</fullName>
    </submittedName>
</protein>
<dbReference type="CDD" id="cd07344">
    <property type="entry name" value="M48_yhfN_like"/>
    <property type="match status" value="1"/>
</dbReference>
<reference evidence="2 3" key="1">
    <citation type="submission" date="2019-08" db="EMBL/GenBank/DDBJ databases">
        <title>Bacillus genomes from the desert of Cuatro Cienegas, Coahuila.</title>
        <authorList>
            <person name="Olmedo-Alvarez G."/>
        </authorList>
    </citation>
    <scope>NUCLEOTIDE SEQUENCE [LARGE SCALE GENOMIC DNA]</scope>
    <source>
        <strain evidence="2 3">CH108_3D</strain>
    </source>
</reference>
<gene>
    <name evidence="2" type="ORF">FZC83_21470</name>
</gene>
<accession>A0A5D4RE45</accession>
<evidence type="ECO:0000259" key="1">
    <source>
        <dbReference type="Pfam" id="PF01863"/>
    </source>
</evidence>
<organism evidence="2 3">
    <name type="scientific">Rossellomorea marisflavi</name>
    <dbReference type="NCBI Taxonomy" id="189381"/>
    <lineage>
        <taxon>Bacteria</taxon>
        <taxon>Bacillati</taxon>
        <taxon>Bacillota</taxon>
        <taxon>Bacilli</taxon>
        <taxon>Bacillales</taxon>
        <taxon>Bacillaceae</taxon>
        <taxon>Rossellomorea</taxon>
    </lineage>
</organism>
<comment type="caution">
    <text evidence="2">The sequence shown here is derived from an EMBL/GenBank/DDBJ whole genome shotgun (WGS) entry which is preliminary data.</text>
</comment>
<sequence>MKSIQFGNTTIDYVLKESTQRKTLSISVGRDGVEVITPFNTPLTKIEDVLYKKGPWIVEQMNEFKEMYEAPRIKAFVSGEKLPYLGRQYRLKVTPSESFAPSLRFEKGQFYAEVPRGTLQEAYRETLKPLYIGWVKRKALAFAKQRTKPFEAKLQKSPKEILIKDQEQRWGSCTPEGKILLNWRLFLAPASIVDYVIAHELSHLIYMNHSKEYWDLVRMLLPDYENRKEWLRLKGASLDV</sequence>
<dbReference type="Gene3D" id="3.30.2010.10">
    <property type="entry name" value="Metalloproteases ('zincins'), catalytic domain"/>
    <property type="match status" value="1"/>
</dbReference>
<dbReference type="InterPro" id="IPR002725">
    <property type="entry name" value="YgjP-like_metallopeptidase"/>
</dbReference>